<accession>A0A0E3DR79</accession>
<dbReference type="CDD" id="cd00310">
    <property type="entry name" value="ATP-synt_Fo_a_6"/>
    <property type="match status" value="1"/>
</dbReference>
<protein>
    <recommendedName>
        <fullName evidence="11">ATP synthase subunit a</fullName>
    </recommendedName>
</protein>
<evidence type="ECO:0000256" key="5">
    <source>
        <dbReference type="ARBA" id="ARBA00022692"/>
    </source>
</evidence>
<evidence type="ECO:0000313" key="13">
    <source>
        <dbReference type="EMBL" id="AIL54881.1"/>
    </source>
</evidence>
<dbReference type="InterPro" id="IPR000568">
    <property type="entry name" value="ATP_synth_F0_asu"/>
</dbReference>
<feature type="transmembrane region" description="Helical" evidence="12">
    <location>
        <begin position="98"/>
        <end position="115"/>
    </location>
</feature>
<evidence type="ECO:0000256" key="8">
    <source>
        <dbReference type="ARBA" id="ARBA00023065"/>
    </source>
</evidence>
<evidence type="ECO:0000256" key="6">
    <source>
        <dbReference type="ARBA" id="ARBA00022781"/>
    </source>
</evidence>
<dbReference type="PROSITE" id="PS00449">
    <property type="entry name" value="ATPASE_A"/>
    <property type="match status" value="1"/>
</dbReference>
<keyword evidence="3" id="KW-0813">Transport</keyword>
<feature type="transmembrane region" description="Helical" evidence="12">
    <location>
        <begin position="191"/>
        <end position="221"/>
    </location>
</feature>
<evidence type="ECO:0000256" key="9">
    <source>
        <dbReference type="ARBA" id="ARBA00023136"/>
    </source>
</evidence>
<dbReference type="InterPro" id="IPR023011">
    <property type="entry name" value="ATP_synth_F0_asu_AS"/>
</dbReference>
<keyword evidence="10" id="KW-0066">ATP synthesis</keyword>
<evidence type="ECO:0000256" key="10">
    <source>
        <dbReference type="ARBA" id="ARBA00023310"/>
    </source>
</evidence>
<geneLocation type="mitochondrion" evidence="13"/>
<gene>
    <name evidence="13" type="primary">atp6</name>
</gene>
<feature type="transmembrane region" description="Helical" evidence="12">
    <location>
        <begin position="20"/>
        <end position="38"/>
    </location>
</feature>
<keyword evidence="8" id="KW-0406">Ion transport</keyword>
<comment type="similarity">
    <text evidence="2">Belongs to the ATPase A chain family.</text>
</comment>
<dbReference type="GO" id="GO:0046933">
    <property type="term" value="F:proton-transporting ATP synthase activity, rotational mechanism"/>
    <property type="evidence" value="ECO:0007669"/>
    <property type="project" value="TreeGrafter"/>
</dbReference>
<sequence length="230" mass="26883">MMPDIFSSFDQNIFFLDSKIWLLILIFPLFMNSMLWISLSSMKWLTMSIFLFIYNQISLTLMKYMKSMNFIMTSLFMMLLLLNLSGLIPYIFSISSHLIFSLTLSLPIWMSLILSSFKMNKKETIAHLLPSGAPEWLNPFLVMIETISILVRPLTLSFRLAANMSAGHIILILISTYLAKSMMNLSYSFFFLYFIQMMYFLFEIAISLIQAYIFCLLLSLYSNDHSFHKI</sequence>
<keyword evidence="7 12" id="KW-1133">Transmembrane helix</keyword>
<organism evidence="13">
    <name type="scientific">Spirobrachia sp. YL-2014</name>
    <dbReference type="NCBI Taxonomy" id="1535021"/>
    <lineage>
        <taxon>Eukaryota</taxon>
        <taxon>Metazoa</taxon>
        <taxon>Spiralia</taxon>
        <taxon>Lophotrochozoa</taxon>
        <taxon>Annelida</taxon>
        <taxon>Polychaeta</taxon>
        <taxon>Sedentaria</taxon>
        <taxon>Canalipalpata</taxon>
        <taxon>Sabellida</taxon>
        <taxon>Siboglinidae</taxon>
        <taxon>Spirobrachia</taxon>
    </lineage>
</organism>
<keyword evidence="5 12" id="KW-0812">Transmembrane</keyword>
<evidence type="ECO:0000256" key="3">
    <source>
        <dbReference type="ARBA" id="ARBA00022448"/>
    </source>
</evidence>
<evidence type="ECO:0000256" key="12">
    <source>
        <dbReference type="SAM" id="Phobius"/>
    </source>
</evidence>
<dbReference type="NCBIfam" id="TIGR01131">
    <property type="entry name" value="ATP_synt_6_or_A"/>
    <property type="match status" value="1"/>
</dbReference>
<keyword evidence="13" id="KW-0496">Mitochondrion</keyword>
<dbReference type="SUPFAM" id="SSF81336">
    <property type="entry name" value="F1F0 ATP synthase subunit A"/>
    <property type="match status" value="1"/>
</dbReference>
<keyword evidence="9 12" id="KW-0472">Membrane</keyword>
<name>A0A0E3DR79_9ANNE</name>
<comment type="subcellular location">
    <subcellularLocation>
        <location evidence="1">Membrane</location>
        <topology evidence="1">Multi-pass membrane protein</topology>
    </subcellularLocation>
    <subcellularLocation>
        <location evidence="11">Mitochondrion inner membrane</location>
        <topology evidence="11">Multi-pass membrane protein</topology>
    </subcellularLocation>
</comment>
<feature type="transmembrane region" description="Helical" evidence="12">
    <location>
        <begin position="69"/>
        <end position="92"/>
    </location>
</feature>
<evidence type="ECO:0000256" key="7">
    <source>
        <dbReference type="ARBA" id="ARBA00022989"/>
    </source>
</evidence>
<dbReference type="InterPro" id="IPR045083">
    <property type="entry name" value="ATP_synth_F0_asu_bact/mt"/>
</dbReference>
<reference evidence="13" key="1">
    <citation type="journal article" date="2015" name="Mol. Phylogenet. Evol.">
        <title>Mitogenomics reveals phylogeny and repeated motifs in control regions of the deep-sea family Siboglinidae (Annelida).</title>
        <authorList>
            <person name="Li Y."/>
            <person name="Kocot K.M."/>
            <person name="Schander C."/>
            <person name="Santos S.R."/>
            <person name="Thornhill D.J."/>
            <person name="Halanych K.M."/>
        </authorList>
    </citation>
    <scope>NUCLEOTIDE SEQUENCE</scope>
</reference>
<dbReference type="AlphaFoldDB" id="A0A0E3DR79"/>
<dbReference type="GO" id="GO:0045259">
    <property type="term" value="C:proton-transporting ATP synthase complex"/>
    <property type="evidence" value="ECO:0007669"/>
    <property type="project" value="UniProtKB-KW"/>
</dbReference>
<feature type="transmembrane region" description="Helical" evidence="12">
    <location>
        <begin position="160"/>
        <end position="179"/>
    </location>
</feature>
<dbReference type="EMBL" id="KJ789171">
    <property type="protein sequence ID" value="AIL54881.1"/>
    <property type="molecule type" value="Genomic_DNA"/>
</dbReference>
<evidence type="ECO:0000256" key="1">
    <source>
        <dbReference type="ARBA" id="ARBA00004141"/>
    </source>
</evidence>
<dbReference type="GO" id="GO:0005743">
    <property type="term" value="C:mitochondrial inner membrane"/>
    <property type="evidence" value="ECO:0007669"/>
    <property type="project" value="UniProtKB-SubCell"/>
</dbReference>
<dbReference type="PANTHER" id="PTHR11410">
    <property type="entry name" value="ATP SYNTHASE SUBUNIT A"/>
    <property type="match status" value="1"/>
</dbReference>
<dbReference type="InterPro" id="IPR035908">
    <property type="entry name" value="F0_ATP_A_sf"/>
</dbReference>
<evidence type="ECO:0000256" key="2">
    <source>
        <dbReference type="ARBA" id="ARBA00006810"/>
    </source>
</evidence>
<keyword evidence="4" id="KW-0138">CF(0)</keyword>
<dbReference type="Gene3D" id="1.20.120.220">
    <property type="entry name" value="ATP synthase, F0 complex, subunit A"/>
    <property type="match status" value="1"/>
</dbReference>
<dbReference type="Pfam" id="PF00119">
    <property type="entry name" value="ATP-synt_A"/>
    <property type="match status" value="1"/>
</dbReference>
<proteinExistence type="inferred from homology"/>
<keyword evidence="6" id="KW-0375">Hydrogen ion transport</keyword>
<evidence type="ECO:0000256" key="4">
    <source>
        <dbReference type="ARBA" id="ARBA00022547"/>
    </source>
</evidence>
<evidence type="ECO:0000256" key="11">
    <source>
        <dbReference type="RuleBase" id="RU004450"/>
    </source>
</evidence>
<dbReference type="PANTHER" id="PTHR11410:SF0">
    <property type="entry name" value="ATP SYNTHASE SUBUNIT A"/>
    <property type="match status" value="1"/>
</dbReference>
<dbReference type="PRINTS" id="PR00123">
    <property type="entry name" value="ATPASEA"/>
</dbReference>